<dbReference type="AlphaFoldDB" id="A0A137ZXV9"/>
<name>A0A137ZXV9_9ACTN</name>
<comment type="caution">
    <text evidence="3">The sequence shown here is derived from an EMBL/GenBank/DDBJ whole genome shotgun (WGS) entry which is preliminary data.</text>
</comment>
<proteinExistence type="predicted"/>
<dbReference type="Pfam" id="PF07905">
    <property type="entry name" value="PucR"/>
    <property type="match status" value="1"/>
</dbReference>
<reference evidence="4" key="1">
    <citation type="submission" date="2016-02" db="EMBL/GenBank/DDBJ databases">
        <authorList>
            <person name="Wen L."/>
            <person name="He K."/>
            <person name="Yang H."/>
        </authorList>
    </citation>
    <scope>NUCLEOTIDE SEQUENCE [LARGE SCALE GENOMIC DNA]</scope>
    <source>
        <strain evidence="4">JCM 15929</strain>
    </source>
</reference>
<evidence type="ECO:0000313" key="4">
    <source>
        <dbReference type="Proteomes" id="UP000070258"/>
    </source>
</evidence>
<dbReference type="InterPro" id="IPR051448">
    <property type="entry name" value="CdaR-like_regulators"/>
</dbReference>
<organism evidence="3 4">
    <name type="scientific">Tsukamurella pseudospumae</name>
    <dbReference type="NCBI Taxonomy" id="239498"/>
    <lineage>
        <taxon>Bacteria</taxon>
        <taxon>Bacillati</taxon>
        <taxon>Actinomycetota</taxon>
        <taxon>Actinomycetes</taxon>
        <taxon>Mycobacteriales</taxon>
        <taxon>Tsukamurellaceae</taxon>
        <taxon>Tsukamurella</taxon>
    </lineage>
</organism>
<dbReference type="Pfam" id="PF13556">
    <property type="entry name" value="HTH_30"/>
    <property type="match status" value="1"/>
</dbReference>
<feature type="domain" description="Purine catabolism PurC-like" evidence="1">
    <location>
        <begin position="8"/>
        <end position="125"/>
    </location>
</feature>
<protein>
    <recommendedName>
        <fullName evidence="5">PucR family transcriptional regulator</fullName>
    </recommendedName>
</protein>
<evidence type="ECO:0000259" key="1">
    <source>
        <dbReference type="Pfam" id="PF07905"/>
    </source>
</evidence>
<dbReference type="InterPro" id="IPR025736">
    <property type="entry name" value="PucR_C-HTH_dom"/>
</dbReference>
<dbReference type="Gene3D" id="1.10.10.2840">
    <property type="entry name" value="PucR C-terminal helix-turn-helix domain"/>
    <property type="match status" value="1"/>
</dbReference>
<dbReference type="PANTHER" id="PTHR33744:SF1">
    <property type="entry name" value="DNA-BINDING TRANSCRIPTIONAL ACTIVATOR ADER"/>
    <property type="match status" value="1"/>
</dbReference>
<dbReference type="InterPro" id="IPR042070">
    <property type="entry name" value="PucR_C-HTH_sf"/>
</dbReference>
<dbReference type="PANTHER" id="PTHR33744">
    <property type="entry name" value="CARBOHYDRATE DIACID REGULATOR"/>
    <property type="match status" value="1"/>
</dbReference>
<gene>
    <name evidence="3" type="ORF">AXK60_14120</name>
</gene>
<feature type="domain" description="PucR C-terminal helix-turn-helix" evidence="2">
    <location>
        <begin position="443"/>
        <end position="500"/>
    </location>
</feature>
<dbReference type="EMBL" id="LSRF01000058">
    <property type="protein sequence ID" value="KXP03012.1"/>
    <property type="molecule type" value="Genomic_DNA"/>
</dbReference>
<dbReference type="Proteomes" id="UP000070258">
    <property type="component" value="Unassembled WGS sequence"/>
</dbReference>
<evidence type="ECO:0000313" key="3">
    <source>
        <dbReference type="EMBL" id="KXP03012.1"/>
    </source>
</evidence>
<dbReference type="STRING" id="239498.AXK60_14120"/>
<dbReference type="RefSeq" id="WP_068573519.1">
    <property type="nucleotide sequence ID" value="NZ_LSRF01000058.1"/>
</dbReference>
<evidence type="ECO:0000259" key="2">
    <source>
        <dbReference type="Pfam" id="PF13556"/>
    </source>
</evidence>
<sequence>MAVTVRWLLAQRDLGLGLRAGAAATDVPITFVITTELSDPTPWLAGGEMLLTTGIGIPPGDEGCREYVRQLTERGVSALGFGVGVSRESAPSALVAAADEYGLALVDVPLPTPFVAVARTVIDEIARRANRSQVAAGRAQQRMTRAAVAGGPSATLRELAVGCGGTALLLDRSGRVVQAHPVDVDPAVSREVGELARAHRAASAVGPVTAADAVGRATIVTQPIRVGDREHGHLGVVLPHEPLATDHVLIGHANSLLALDFERPLRLLRAQWRINAAALRLVLSAGGDSDEAARLVDEAADPGGVRALVVRGGEAVAVVAAVRAALHDAGRPVFVAEASHGVVVALLGGADGRTFADGLVAGLAPGERARLQSGLGAPHAAGAVADAVRAAELAARAARPGGGTVDASALAGRTLFTDPGTRGALTALDRALLEPLRAQDRDLAQALRAYLENHGQWEGTAAALGVHRHTARARVARAEEVLGVDLKSARVRAELLLALLLGDE</sequence>
<accession>A0A137ZXV9</accession>
<dbReference type="InterPro" id="IPR012914">
    <property type="entry name" value="PucR_dom"/>
</dbReference>
<evidence type="ECO:0008006" key="5">
    <source>
        <dbReference type="Google" id="ProtNLM"/>
    </source>
</evidence>